<proteinExistence type="predicted"/>
<dbReference type="GeneID" id="64196410"/>
<evidence type="ECO:0000313" key="2">
    <source>
        <dbReference type="EMBL" id="MDB7083583.1"/>
    </source>
</evidence>
<feature type="transmembrane region" description="Helical" evidence="1">
    <location>
        <begin position="84"/>
        <end position="100"/>
    </location>
</feature>
<reference evidence="2" key="2">
    <citation type="submission" date="2023-01" db="EMBL/GenBank/DDBJ databases">
        <title>Human gut microbiome strain richness.</title>
        <authorList>
            <person name="Chen-Liaw A."/>
        </authorList>
    </citation>
    <scope>NUCLEOTIDE SEQUENCE</scope>
    <source>
        <strain evidence="2">1001217st2_G6_1001217B_191108</strain>
    </source>
</reference>
<evidence type="ECO:0000313" key="4">
    <source>
        <dbReference type="Proteomes" id="UP000261032"/>
    </source>
</evidence>
<dbReference type="RefSeq" id="WP_003534520.1">
    <property type="nucleotide sequence ID" value="NZ_AP031443.1"/>
</dbReference>
<organism evidence="3 4">
    <name type="scientific">Thomasclavelia ramosa</name>
    <dbReference type="NCBI Taxonomy" id="1547"/>
    <lineage>
        <taxon>Bacteria</taxon>
        <taxon>Bacillati</taxon>
        <taxon>Bacillota</taxon>
        <taxon>Erysipelotrichia</taxon>
        <taxon>Erysipelotrichales</taxon>
        <taxon>Coprobacillaceae</taxon>
        <taxon>Thomasclavelia</taxon>
    </lineage>
</organism>
<dbReference type="Proteomes" id="UP000261032">
    <property type="component" value="Unassembled WGS sequence"/>
</dbReference>
<name>A0A3E3AF70_9FIRM</name>
<evidence type="ECO:0000313" key="3">
    <source>
        <dbReference type="EMBL" id="RGD86102.1"/>
    </source>
</evidence>
<gene>
    <name evidence="3" type="ORF">DXB93_06805</name>
    <name evidence="2" type="ORF">PM738_07210</name>
</gene>
<sequence length="101" mass="12128">MLIRIKKLQFLCGAILLMQVLCPMWIVPFHLIATLLSIVIIGWQRRFCVLQVQYHYYVTILYCYRIWLLSCTSWAIFDTVYMCLCLYFSIMIILFSFRAIL</sequence>
<keyword evidence="1" id="KW-1133">Transmembrane helix</keyword>
<dbReference type="EMBL" id="JAQLKE010000009">
    <property type="protein sequence ID" value="MDB7083583.1"/>
    <property type="molecule type" value="Genomic_DNA"/>
</dbReference>
<protein>
    <submittedName>
        <fullName evidence="3">Uncharacterized protein</fullName>
    </submittedName>
</protein>
<comment type="caution">
    <text evidence="3">The sequence shown here is derived from an EMBL/GenBank/DDBJ whole genome shotgun (WGS) entry which is preliminary data.</text>
</comment>
<evidence type="ECO:0000256" key="1">
    <source>
        <dbReference type="SAM" id="Phobius"/>
    </source>
</evidence>
<dbReference type="Proteomes" id="UP001211987">
    <property type="component" value="Unassembled WGS sequence"/>
</dbReference>
<dbReference type="EMBL" id="QUSL01000008">
    <property type="protein sequence ID" value="RGD86102.1"/>
    <property type="molecule type" value="Genomic_DNA"/>
</dbReference>
<dbReference type="AlphaFoldDB" id="A0A3E3AF70"/>
<keyword evidence="1" id="KW-0472">Membrane</keyword>
<reference evidence="3 4" key="1">
    <citation type="submission" date="2018-08" db="EMBL/GenBank/DDBJ databases">
        <title>A genome reference for cultivated species of the human gut microbiota.</title>
        <authorList>
            <person name="Zou Y."/>
            <person name="Xue W."/>
            <person name="Luo G."/>
        </authorList>
    </citation>
    <scope>NUCLEOTIDE SEQUENCE [LARGE SCALE GENOMIC DNA]</scope>
    <source>
        <strain evidence="3 4">OM06-4</strain>
    </source>
</reference>
<accession>A0A3E3AF70</accession>
<feature type="transmembrane region" description="Helical" evidence="1">
    <location>
        <begin position="12"/>
        <end position="42"/>
    </location>
</feature>
<keyword evidence="1" id="KW-0812">Transmembrane</keyword>